<evidence type="ECO:0000256" key="3">
    <source>
        <dbReference type="PROSITE-ProRule" id="PRU00339"/>
    </source>
</evidence>
<dbReference type="SUPFAM" id="SSF48452">
    <property type="entry name" value="TPR-like"/>
    <property type="match status" value="3"/>
</dbReference>
<evidence type="ECO:0000259" key="4">
    <source>
        <dbReference type="Pfam" id="PF17128"/>
    </source>
</evidence>
<dbReference type="Pfam" id="PF13414">
    <property type="entry name" value="TPR_11"/>
    <property type="match status" value="1"/>
</dbReference>
<dbReference type="PANTHER" id="PTHR44943:SF8">
    <property type="entry name" value="TPR REPEAT-CONTAINING PROTEIN MJ0263"/>
    <property type="match status" value="1"/>
</dbReference>
<keyword evidence="1" id="KW-0677">Repeat</keyword>
<evidence type="ECO:0000313" key="5">
    <source>
        <dbReference type="EMBL" id="MBK1875932.1"/>
    </source>
</evidence>
<dbReference type="AlphaFoldDB" id="A0A934VN74"/>
<gene>
    <name evidence="5" type="ORF">JIN87_03570</name>
</gene>
<dbReference type="InterPro" id="IPR019734">
    <property type="entry name" value="TPR_rpt"/>
</dbReference>
<dbReference type="Proteomes" id="UP000617628">
    <property type="component" value="Unassembled WGS sequence"/>
</dbReference>
<evidence type="ECO:0000256" key="2">
    <source>
        <dbReference type="ARBA" id="ARBA00022803"/>
    </source>
</evidence>
<dbReference type="InterPro" id="IPR011990">
    <property type="entry name" value="TPR-like_helical_dom_sf"/>
</dbReference>
<protein>
    <submittedName>
        <fullName evidence="5">DUF5107 domain-containing protein</fullName>
    </submittedName>
</protein>
<dbReference type="RefSeq" id="WP_200354149.1">
    <property type="nucleotide sequence ID" value="NZ_JAENIL010000005.1"/>
</dbReference>
<dbReference type="PROSITE" id="PS50005">
    <property type="entry name" value="TPR"/>
    <property type="match status" value="1"/>
</dbReference>
<accession>A0A934VN74</accession>
<dbReference type="SMART" id="SM00028">
    <property type="entry name" value="TPR"/>
    <property type="match status" value="6"/>
</dbReference>
<feature type="domain" description="DUF5107" evidence="4">
    <location>
        <begin position="39"/>
        <end position="353"/>
    </location>
</feature>
<organism evidence="5 6">
    <name type="scientific">Pelagicoccus mobilis</name>
    <dbReference type="NCBI Taxonomy" id="415221"/>
    <lineage>
        <taxon>Bacteria</taxon>
        <taxon>Pseudomonadati</taxon>
        <taxon>Verrucomicrobiota</taxon>
        <taxon>Opitutia</taxon>
        <taxon>Puniceicoccales</taxon>
        <taxon>Pelagicoccaceae</taxon>
        <taxon>Pelagicoccus</taxon>
    </lineage>
</organism>
<dbReference type="Gene3D" id="1.25.40.10">
    <property type="entry name" value="Tetratricopeptide repeat domain"/>
    <property type="match status" value="3"/>
</dbReference>
<proteinExistence type="predicted"/>
<reference evidence="5" key="1">
    <citation type="submission" date="2021-01" db="EMBL/GenBank/DDBJ databases">
        <title>Modified the classification status of verrucomicrobia.</title>
        <authorList>
            <person name="Feng X."/>
        </authorList>
    </citation>
    <scope>NUCLEOTIDE SEQUENCE</scope>
    <source>
        <strain evidence="5">KCTC 13126</strain>
    </source>
</reference>
<dbReference type="PANTHER" id="PTHR44943">
    <property type="entry name" value="CELLULOSE SYNTHASE OPERON PROTEIN C"/>
    <property type="match status" value="1"/>
</dbReference>
<dbReference type="InterPro" id="IPR051685">
    <property type="entry name" value="Ycf3/AcsC/BcsC/TPR_MFPF"/>
</dbReference>
<dbReference type="EMBL" id="JAENIL010000005">
    <property type="protein sequence ID" value="MBK1875932.1"/>
    <property type="molecule type" value="Genomic_DNA"/>
</dbReference>
<evidence type="ECO:0000313" key="6">
    <source>
        <dbReference type="Proteomes" id="UP000617628"/>
    </source>
</evidence>
<feature type="repeat" description="TPR" evidence="3">
    <location>
        <begin position="756"/>
        <end position="789"/>
    </location>
</feature>
<evidence type="ECO:0000256" key="1">
    <source>
        <dbReference type="ARBA" id="ARBA00022737"/>
    </source>
</evidence>
<keyword evidence="6" id="KW-1185">Reference proteome</keyword>
<dbReference type="Pfam" id="PF13432">
    <property type="entry name" value="TPR_16"/>
    <property type="match status" value="1"/>
</dbReference>
<sequence length="1074" mass="122828">MKTTEAKREPLVIPTYGLGAPEKNPLFFEKRVYQGSCGKVYPVPFIDKVFDTPDPKAYDSVRLENEYVRLVMLPEIGGRIFLGQDKVNNDYDFFYRQNEIKPALVGLAGPWISGGVEFNWPQHHRPGTYMPTDVHIEEEGDGARTVWMSEHDPINRMKGMHGIRLRPDSALVELKARLYNRTPFTQTFLWWANVAAEVHDNFQSFFPPDVHYVADHAVRAQSSFPIANNDYYGVDYASRAGANDISWYKNIPVPTSYMVCDTKFSFFGGYDYNAQGGFIHVADINISPGKKQWTWGNHEFGWAWDRELTDRVGATGRPAPYVELMAGVYTDNQPDFSYLQPYETKTFSQFWWPYKKIGPVQNANKDAALRLVLSDEGTLDLGAVVSRKMEGVRILLRERDKVLIDERVDLSPEDPWQNQSLRFEGEDIGDLELSIENVITYRPIDASQLERKREVATEPASPEETETIEELYLTAEHLEQYRHPTRYPELYWDEALKRDPQDARTNIAYGRSKLKRGLLEEAVTHFETAIKRLTHRHPNPCTSEAHYFLGVTLRFLGRFEEAYAALFKATWNYEWRSAGYYELAQIDCSRGRYESALEHCDCALDTNRQFNKAIILKSIVLGKLGRTSEGLLDSLLEVDPLDHWARYVSEDIEGFLLKSRNDAQTVLDVAYDFADAGLIEEAIAVLELHHSRSVTEVAVPNPLQESQLTHYVLAWLKKDKEALKAASRLKSDYLFPSRLHDQLVLEWALGVNPEDSNAAYGLGNYYFDRKRHEEAIAAWEQASRVSPKFATVHRNLGIAYWNIRRDVEAARVAYARAVECDPSDARLWAEFDQLKAKLGDPVEERLQCLLERPDLVSQRDDCTVALAELYNETGQPELALDILLNRRFHPWEGGEGKVLRQYTTARLLIGQRALNTGDAEEALEQFELAMQPPQNLGEAYHLLQAKADVSYWTGMALRALGREEEAVAQFETSANEAGDFQAMAVTEHSELSFYRGLSLKELGREAEAEALFEDMKSFAVRERKKSAQVDYFATSLPLLLVFEDDLNETRQREMNELIRLTEEGLEKVEGEKLV</sequence>
<comment type="caution">
    <text evidence="5">The sequence shown here is derived from an EMBL/GenBank/DDBJ whole genome shotgun (WGS) entry which is preliminary data.</text>
</comment>
<dbReference type="Pfam" id="PF17128">
    <property type="entry name" value="DUF5107"/>
    <property type="match status" value="1"/>
</dbReference>
<keyword evidence="2 3" id="KW-0802">TPR repeat</keyword>
<dbReference type="InterPro" id="IPR033396">
    <property type="entry name" value="DUF5107"/>
</dbReference>
<name>A0A934VN74_9BACT</name>